<keyword evidence="3" id="KW-0238">DNA-binding</keyword>
<dbReference type="SUPFAM" id="SSF46785">
    <property type="entry name" value="Winged helix' DNA-binding domain"/>
    <property type="match status" value="1"/>
</dbReference>
<dbReference type="InterPro" id="IPR036390">
    <property type="entry name" value="WH_DNA-bd_sf"/>
</dbReference>
<dbReference type="Proteomes" id="UP000266260">
    <property type="component" value="Unassembled WGS sequence"/>
</dbReference>
<evidence type="ECO:0000256" key="4">
    <source>
        <dbReference type="ARBA" id="ARBA00023163"/>
    </source>
</evidence>
<sequence>MSSRKKIKRLPDSELEIMMILWGANGPVTSAYVCEQLKDKREWKVTSVLTFLARLVEKGFVSSTRQGKANIYTAVISEQEYLESESKSFLEKLYGNSLTTFVSALYKSNAINDDDLAELQQFIDKATGGVA</sequence>
<dbReference type="OrthoDB" id="9795583at2"/>
<proteinExistence type="inferred from homology"/>
<dbReference type="Gene3D" id="1.10.4040.10">
    <property type="entry name" value="Penicillinase repressor domain"/>
    <property type="match status" value="1"/>
</dbReference>
<evidence type="ECO:0000256" key="3">
    <source>
        <dbReference type="ARBA" id="ARBA00023125"/>
    </source>
</evidence>
<evidence type="ECO:0000256" key="1">
    <source>
        <dbReference type="ARBA" id="ARBA00011046"/>
    </source>
</evidence>
<organism evidence="6 8">
    <name type="scientific">Candidatus Cryosericum odellii</name>
    <dbReference type="NCBI Taxonomy" id="2290917"/>
    <lineage>
        <taxon>Bacteria</taxon>
        <taxon>Pseudomonadati</taxon>
        <taxon>Caldisericota/Cryosericota group</taxon>
        <taxon>Candidatus Cryosericota</taxon>
        <taxon>Candidatus Cryosericia</taxon>
        <taxon>Candidatus Cryosericales</taxon>
        <taxon>Candidatus Cryosericaceae</taxon>
        <taxon>Candidatus Cryosericum</taxon>
    </lineage>
</organism>
<dbReference type="AlphaFoldDB" id="A0A398D490"/>
<keyword evidence="2" id="KW-0805">Transcription regulation</keyword>
<accession>A0A398D490</accession>
<comment type="caution">
    <text evidence="6">The sequence shown here is derived from an EMBL/GenBank/DDBJ whole genome shotgun (WGS) entry which is preliminary data.</text>
</comment>
<evidence type="ECO:0000313" key="7">
    <source>
        <dbReference type="Proteomes" id="UP000266260"/>
    </source>
</evidence>
<dbReference type="Pfam" id="PF03965">
    <property type="entry name" value="Penicillinase_R"/>
    <property type="match status" value="1"/>
</dbReference>
<evidence type="ECO:0000256" key="2">
    <source>
        <dbReference type="ARBA" id="ARBA00023015"/>
    </source>
</evidence>
<gene>
    <name evidence="6" type="ORF">SMC5_06915</name>
    <name evidence="5" type="ORF">SMC6_06130</name>
</gene>
<keyword evidence="7" id="KW-1185">Reference proteome</keyword>
<dbReference type="Proteomes" id="UP000266489">
    <property type="component" value="Unassembled WGS sequence"/>
</dbReference>
<keyword evidence="4" id="KW-0804">Transcription</keyword>
<dbReference type="GO" id="GO:0045892">
    <property type="term" value="P:negative regulation of DNA-templated transcription"/>
    <property type="evidence" value="ECO:0007669"/>
    <property type="project" value="InterPro"/>
</dbReference>
<dbReference type="InterPro" id="IPR005650">
    <property type="entry name" value="BlaI_family"/>
</dbReference>
<dbReference type="EMBL" id="QXIU01000166">
    <property type="protein sequence ID" value="RIE09663.1"/>
    <property type="molecule type" value="Genomic_DNA"/>
</dbReference>
<dbReference type="PIRSF" id="PIRSF019455">
    <property type="entry name" value="CopR_AtkY"/>
    <property type="match status" value="1"/>
</dbReference>
<dbReference type="GO" id="GO:0003677">
    <property type="term" value="F:DNA binding"/>
    <property type="evidence" value="ECO:0007669"/>
    <property type="project" value="UniProtKB-KW"/>
</dbReference>
<name>A0A398D490_9BACT</name>
<dbReference type="InterPro" id="IPR036388">
    <property type="entry name" value="WH-like_DNA-bd_sf"/>
</dbReference>
<reference evidence="7 8" key="1">
    <citation type="submission" date="2018-09" db="EMBL/GenBank/DDBJ databases">
        <title>Discovery and Ecogenomic Context for Candidatus Cryosericales, a Global Caldiserica Order Active in Thawing Permafrost.</title>
        <authorList>
            <person name="Martinez M.A."/>
            <person name="Woodcroft B.J."/>
            <person name="Ignacio Espinoza J.C."/>
            <person name="Zayed A."/>
            <person name="Singleton C.M."/>
            <person name="Boyd J."/>
            <person name="Li Y.-F."/>
            <person name="Purvine S."/>
            <person name="Maughan H."/>
            <person name="Hodgkins S.B."/>
            <person name="Anderson D."/>
            <person name="Sederholm M."/>
            <person name="Temperton B."/>
            <person name="Saleska S.R."/>
            <person name="Tyson G.W."/>
            <person name="Rich V.I."/>
        </authorList>
    </citation>
    <scope>NUCLEOTIDE SEQUENCE [LARGE SCALE GENOMIC DNA]</scope>
    <source>
        <strain evidence="6 8">SMC5</strain>
        <strain evidence="5 7">SMC6</strain>
    </source>
</reference>
<protein>
    <submittedName>
        <fullName evidence="6">BlaI/MecI/CopY family transcriptional regulator</fullName>
    </submittedName>
</protein>
<evidence type="ECO:0000313" key="8">
    <source>
        <dbReference type="Proteomes" id="UP000266489"/>
    </source>
</evidence>
<evidence type="ECO:0000313" key="5">
    <source>
        <dbReference type="EMBL" id="RIE07554.1"/>
    </source>
</evidence>
<dbReference type="EMBL" id="QXIT01000103">
    <property type="protein sequence ID" value="RIE07554.1"/>
    <property type="molecule type" value="Genomic_DNA"/>
</dbReference>
<dbReference type="Gene3D" id="1.10.10.10">
    <property type="entry name" value="Winged helix-like DNA-binding domain superfamily/Winged helix DNA-binding domain"/>
    <property type="match status" value="1"/>
</dbReference>
<dbReference type="RefSeq" id="WP_119120126.1">
    <property type="nucleotide sequence ID" value="NZ_QXIT01000103.1"/>
</dbReference>
<accession>A0A398D8V3</accession>
<comment type="similarity">
    <text evidence="1">Belongs to the BlaI transcriptional regulatory family.</text>
</comment>
<evidence type="ECO:0000313" key="6">
    <source>
        <dbReference type="EMBL" id="RIE09663.1"/>
    </source>
</evidence>